<dbReference type="EMBL" id="WHJF01000080">
    <property type="protein sequence ID" value="NHZ65337.1"/>
    <property type="molecule type" value="Genomic_DNA"/>
</dbReference>
<reference evidence="1 2" key="1">
    <citation type="submission" date="2019-10" db="EMBL/GenBank/DDBJ databases">
        <title>Taxonomy of Antarctic Massilia spp.: description of Massilia rubra sp. nov., Massilia aquatica sp. nov., Massilia mucilaginosa sp. nov., Massilia frigida sp. nov. isolated from streams, lakes and regoliths.</title>
        <authorList>
            <person name="Holochova P."/>
            <person name="Sedlacek I."/>
            <person name="Kralova S."/>
            <person name="Maslanova I."/>
            <person name="Busse H.-J."/>
            <person name="Stankova E."/>
            <person name="Vrbovska V."/>
            <person name="Kovarovic V."/>
            <person name="Bartak M."/>
            <person name="Svec P."/>
            <person name="Pantucek R."/>
        </authorList>
    </citation>
    <scope>NUCLEOTIDE SEQUENCE [LARGE SCALE GENOMIC DNA]</scope>
    <source>
        <strain evidence="1 2">CCM 8694</strain>
    </source>
</reference>
<evidence type="ECO:0000313" key="1">
    <source>
        <dbReference type="EMBL" id="NHZ65337.1"/>
    </source>
</evidence>
<evidence type="ECO:0000313" key="2">
    <source>
        <dbReference type="Proteomes" id="UP000610594"/>
    </source>
</evidence>
<sequence>MTQNQYPETLLRLGPMIECLKEDLRAGKPPSEIANALYAQGLSNIELMIIFREATGASISELKAFGQWWSRLGVTDFPAFDSWAAEVFRQPKTIA</sequence>
<keyword evidence="2" id="KW-1185">Reference proteome</keyword>
<comment type="caution">
    <text evidence="1">The sequence shown here is derived from an EMBL/GenBank/DDBJ whole genome shotgun (WGS) entry which is preliminary data.</text>
</comment>
<gene>
    <name evidence="1" type="ORF">F1735_24060</name>
</gene>
<organism evidence="1 2">
    <name type="scientific">Massilia genomosp. 1</name>
    <dbReference type="NCBI Taxonomy" id="2609280"/>
    <lineage>
        <taxon>Bacteria</taxon>
        <taxon>Pseudomonadati</taxon>
        <taxon>Pseudomonadota</taxon>
        <taxon>Betaproteobacteria</taxon>
        <taxon>Burkholderiales</taxon>
        <taxon>Oxalobacteraceae</taxon>
        <taxon>Telluria group</taxon>
        <taxon>Massilia</taxon>
    </lineage>
</organism>
<dbReference type="RefSeq" id="WP_167239289.1">
    <property type="nucleotide sequence ID" value="NZ_WHJF01000080.1"/>
</dbReference>
<dbReference type="Proteomes" id="UP000610594">
    <property type="component" value="Unassembled WGS sequence"/>
</dbReference>
<proteinExistence type="predicted"/>
<name>A0ABX0MTG3_9BURK</name>
<protein>
    <submittedName>
        <fullName evidence="1">Uncharacterized protein</fullName>
    </submittedName>
</protein>
<accession>A0ABX0MTG3</accession>